<keyword evidence="5" id="KW-1185">Reference proteome</keyword>
<evidence type="ECO:0000313" key="2">
    <source>
        <dbReference type="EMBL" id="ULU12046.1"/>
    </source>
</evidence>
<reference evidence="2 4" key="2">
    <citation type="submission" date="2022-05" db="EMBL/GenBank/DDBJ databases">
        <title>Chromosome-level reference genomes for two strains of Caenorhabditis briggsae: an improved platform for comparative genomics.</title>
        <authorList>
            <person name="Stevens L."/>
            <person name="Andersen E.C."/>
        </authorList>
    </citation>
    <scope>NUCLEOTIDE SEQUENCE [LARGE SCALE GENOMIC DNA]</scope>
    <source>
        <strain evidence="2">QX1410_ONT</strain>
        <tissue evidence="2">Whole-organism</tissue>
    </source>
</reference>
<dbReference type="EMBL" id="CP092620">
    <property type="protein sequence ID" value="UMM12997.1"/>
    <property type="molecule type" value="Genomic_DNA"/>
</dbReference>
<evidence type="ECO:0000256" key="1">
    <source>
        <dbReference type="SAM" id="MobiDB-lite"/>
    </source>
</evidence>
<feature type="region of interest" description="Disordered" evidence="1">
    <location>
        <begin position="1"/>
        <end position="24"/>
    </location>
</feature>
<evidence type="ECO:0000313" key="5">
    <source>
        <dbReference type="Proteomes" id="UP000829354"/>
    </source>
</evidence>
<accession>A0AAE9J3I1</accession>
<protein>
    <submittedName>
        <fullName evidence="3">Uncharacterized protein</fullName>
    </submittedName>
</protein>
<dbReference type="AlphaFoldDB" id="A0AAE9J3I1"/>
<reference evidence="3 5" key="1">
    <citation type="submission" date="2022-04" db="EMBL/GenBank/DDBJ databases">
        <title>Chromosome-level reference genomes for two strains of Caenorhabditis briggsae: an improved platform for comparative genomics.</title>
        <authorList>
            <person name="Stevens L."/>
            <person name="Andersen E."/>
        </authorList>
    </citation>
    <scope>NUCLEOTIDE SEQUENCE [LARGE SCALE GENOMIC DNA]</scope>
    <source>
        <strain evidence="3">VX34</strain>
        <tissue evidence="3">Whole-organism</tissue>
    </source>
</reference>
<gene>
    <name evidence="2" type="ORF">L3Y34_015415</name>
    <name evidence="3" type="ORF">L5515_001492</name>
</gene>
<feature type="compositionally biased region" description="Polar residues" evidence="1">
    <location>
        <begin position="7"/>
        <end position="17"/>
    </location>
</feature>
<dbReference type="Proteomes" id="UP000827892">
    <property type="component" value="Chromosome I"/>
</dbReference>
<organism evidence="3 5">
    <name type="scientific">Caenorhabditis briggsae</name>
    <dbReference type="NCBI Taxonomy" id="6238"/>
    <lineage>
        <taxon>Eukaryota</taxon>
        <taxon>Metazoa</taxon>
        <taxon>Ecdysozoa</taxon>
        <taxon>Nematoda</taxon>
        <taxon>Chromadorea</taxon>
        <taxon>Rhabditida</taxon>
        <taxon>Rhabditina</taxon>
        <taxon>Rhabditomorpha</taxon>
        <taxon>Rhabditoidea</taxon>
        <taxon>Rhabditidae</taxon>
        <taxon>Peloderinae</taxon>
        <taxon>Caenorhabditis</taxon>
    </lineage>
</organism>
<evidence type="ECO:0000313" key="3">
    <source>
        <dbReference type="EMBL" id="UMM12997.1"/>
    </source>
</evidence>
<proteinExistence type="predicted"/>
<dbReference type="EMBL" id="CP090891">
    <property type="protein sequence ID" value="ULU12046.1"/>
    <property type="molecule type" value="Genomic_DNA"/>
</dbReference>
<name>A0AAE9J3I1_CAEBR</name>
<sequence>MERRSTRFTSTNPTRPTSDTRLESSLRFTASSPERMSPSSSQIQFSKHFLLTYNKLLI</sequence>
<evidence type="ECO:0000313" key="4">
    <source>
        <dbReference type="Proteomes" id="UP000827892"/>
    </source>
</evidence>
<dbReference type="Proteomes" id="UP000829354">
    <property type="component" value="Chromosome I"/>
</dbReference>